<proteinExistence type="predicted"/>
<dbReference type="InterPro" id="IPR050114">
    <property type="entry name" value="UPF0173_UPF0282_UlaG_hydrolase"/>
</dbReference>
<gene>
    <name evidence="1" type="ORF">IB285_09350</name>
</gene>
<keyword evidence="2" id="KW-1185">Reference proteome</keyword>
<dbReference type="SUPFAM" id="SSF56281">
    <property type="entry name" value="Metallo-hydrolase/oxidoreductase"/>
    <property type="match status" value="1"/>
</dbReference>
<dbReference type="PANTHER" id="PTHR43546">
    <property type="entry name" value="UPF0173 METAL-DEPENDENT HYDROLASE MJ1163-RELATED"/>
    <property type="match status" value="1"/>
</dbReference>
<dbReference type="InterPro" id="IPR036866">
    <property type="entry name" value="RibonucZ/Hydroxyglut_hydro"/>
</dbReference>
<dbReference type="Proteomes" id="UP000635384">
    <property type="component" value="Unassembled WGS sequence"/>
</dbReference>
<evidence type="ECO:0000313" key="1">
    <source>
        <dbReference type="EMBL" id="MBD2842460.1"/>
    </source>
</evidence>
<comment type="caution">
    <text evidence="1">The sequence shown here is derived from an EMBL/GenBank/DDBJ whole genome shotgun (WGS) entry which is preliminary data.</text>
</comment>
<organism evidence="1 2">
    <name type="scientific">Erythrobacter rubeus</name>
    <dbReference type="NCBI Taxonomy" id="2760803"/>
    <lineage>
        <taxon>Bacteria</taxon>
        <taxon>Pseudomonadati</taxon>
        <taxon>Pseudomonadota</taxon>
        <taxon>Alphaproteobacteria</taxon>
        <taxon>Sphingomonadales</taxon>
        <taxon>Erythrobacteraceae</taxon>
        <taxon>Erythrobacter/Porphyrobacter group</taxon>
        <taxon>Erythrobacter</taxon>
    </lineage>
</organism>
<reference evidence="1 2" key="1">
    <citation type="submission" date="2020-09" db="EMBL/GenBank/DDBJ databases">
        <authorList>
            <person name="Yoon J.-W."/>
        </authorList>
    </citation>
    <scope>NUCLEOTIDE SEQUENCE [LARGE SCALE GENOMIC DNA]</scope>
    <source>
        <strain evidence="1 2">KMU-140</strain>
    </source>
</reference>
<accession>A0ABR8KSA8</accession>
<dbReference type="Pfam" id="PF13483">
    <property type="entry name" value="Lactamase_B_3"/>
    <property type="match status" value="1"/>
</dbReference>
<name>A0ABR8KSA8_9SPHN</name>
<protein>
    <submittedName>
        <fullName evidence="1">MBL fold metallo-hydrolase</fullName>
    </submittedName>
</protein>
<evidence type="ECO:0000313" key="2">
    <source>
        <dbReference type="Proteomes" id="UP000635384"/>
    </source>
</evidence>
<dbReference type="EMBL" id="JACXLC010000001">
    <property type="protein sequence ID" value="MBD2842460.1"/>
    <property type="molecule type" value="Genomic_DNA"/>
</dbReference>
<dbReference type="Gene3D" id="3.60.15.10">
    <property type="entry name" value="Ribonuclease Z/Hydroxyacylglutathione hydrolase-like"/>
    <property type="match status" value="1"/>
</dbReference>
<sequence length="424" mass="48046">MSISVKYIYSACIVIATPDVRILCDPWFTEGVYDGSWYHFPEVSNPLEAIGDIDIVYVSHIHPDHYDAEFLKSYFARYGEKEILIADHDPNHLFYKMRADGLGCTVLSEPRRIGSTLVDILPHRTGSISDIDSALIVKHEGERRCCVANSNDVIFDDDMIDAFVERAGKVDILCCGYTGAGPFPQTYFDLDDPKLPEAANQKKEQFFERYLKLVDAVGAKKNVPFAGKYILGGRLAPLNEFRGVADPVEVLELDPNAVVLADNGGTLDTISFEPTAVRTEPYSREDITKRISEISTRSMDYERLINAEEIEQLPIRRLLALAAKRAFARSECNADYFYVIPVDEKQAAILNINKNNPSLSYIDLNVEFPQPYSLLKIDPRYLFGLLTNIYHWNNAEVGSQFETRRQPNIFNRDAQRFLNYLSIG</sequence>
<dbReference type="RefSeq" id="WP_190787918.1">
    <property type="nucleotide sequence ID" value="NZ_JACXLC010000001.1"/>
</dbReference>